<evidence type="ECO:0000259" key="10">
    <source>
        <dbReference type="PROSITE" id="PS50850"/>
    </source>
</evidence>
<sequence length="475" mass="50251">MNSTPRTQDTPPADAHGQQSQLPEKQAWKALTALCIGFFMILLDQTIVAVASPNFQSELDASLNAVVWVTSIYLLTFAVPLLVTGRLGDRYGQRNVYIAGMSLFTLSSLACGLAPNIYFLIVARAFQGLGASILSPQTMSVINRLFARNRRGAAMGVWGAVAGLATLAGPLLGGLLVGTVGWESIFLINVPIGVVSIILVLRWVPKMPRTARSVDAASVAASIIGVFCLVFAVQQGPELGWPAWIWGVLALGIATMAGFVYLQRQATTQGRDALVPLGLFRNINFALGTFSIAMMGFTVAGTMLPIMIYLQDGAGLSAQAAGLMLTPMALISGMLAPFVGRLSDRVHPRILSTVGFSMMLIAMILMAITMNDHLSYWWVLVPIAALGVGNGFVWSPNSATSMRDIDVTKVGAASGVYNTSRQVGSVIGSAAIGAAMQVGVTHTSVANAMGHVMWLPAIAMLLGLIAVTQFRSHAN</sequence>
<proteinExistence type="inferred from homology"/>
<keyword evidence="7 9" id="KW-0472">Membrane</keyword>
<evidence type="ECO:0000256" key="2">
    <source>
        <dbReference type="ARBA" id="ARBA00008537"/>
    </source>
</evidence>
<protein>
    <recommendedName>
        <fullName evidence="10">Major facilitator superfamily (MFS) profile domain-containing protein</fullName>
    </recommendedName>
</protein>
<reference evidence="11 12" key="1">
    <citation type="journal article" date="2013" name="Genome Announc.">
        <title>Whole-Genome Sequence of the Clinical Strain Corynebacterium argentoratense DSM 44202, Isolated from a Human Throat Specimen.</title>
        <authorList>
            <person name="Bomholt C."/>
            <person name="Glaub A."/>
            <person name="Gravermann K."/>
            <person name="Albersmeier A."/>
            <person name="Brinkrolf K."/>
            <person name="Ruckert C."/>
            <person name="Tauch A."/>
        </authorList>
    </citation>
    <scope>NUCLEOTIDE SEQUENCE [LARGE SCALE GENOMIC DNA]</scope>
    <source>
        <strain evidence="11">DSM 44202</strain>
    </source>
</reference>
<evidence type="ECO:0000313" key="12">
    <source>
        <dbReference type="Proteomes" id="UP000016943"/>
    </source>
</evidence>
<dbReference type="eggNOG" id="COG0477">
    <property type="taxonomic scope" value="Bacteria"/>
</dbReference>
<keyword evidence="3" id="KW-0813">Transport</keyword>
<dbReference type="Gene3D" id="1.20.1720.10">
    <property type="entry name" value="Multidrug resistance protein D"/>
    <property type="match status" value="1"/>
</dbReference>
<comment type="similarity">
    <text evidence="2">Belongs to the major facilitator superfamily. EmrB family.</text>
</comment>
<dbReference type="Gene3D" id="1.20.1250.20">
    <property type="entry name" value="MFS general substrate transporter like domains"/>
    <property type="match status" value="1"/>
</dbReference>
<dbReference type="STRING" id="1348662.CARG_03970"/>
<dbReference type="GO" id="GO:0022857">
    <property type="term" value="F:transmembrane transporter activity"/>
    <property type="evidence" value="ECO:0007669"/>
    <property type="project" value="InterPro"/>
</dbReference>
<dbReference type="PANTHER" id="PTHR42718">
    <property type="entry name" value="MAJOR FACILITATOR SUPERFAMILY MULTIDRUG TRANSPORTER MFSC"/>
    <property type="match status" value="1"/>
</dbReference>
<dbReference type="InterPro" id="IPR011701">
    <property type="entry name" value="MFS"/>
</dbReference>
<feature type="transmembrane region" description="Helical" evidence="9">
    <location>
        <begin position="452"/>
        <end position="470"/>
    </location>
</feature>
<evidence type="ECO:0000256" key="4">
    <source>
        <dbReference type="ARBA" id="ARBA00022475"/>
    </source>
</evidence>
<evidence type="ECO:0000313" key="11">
    <source>
        <dbReference type="EMBL" id="AGU14941.1"/>
    </source>
</evidence>
<name>U3GXV0_9CORY</name>
<feature type="transmembrane region" description="Helical" evidence="9">
    <location>
        <begin position="216"/>
        <end position="237"/>
    </location>
</feature>
<feature type="transmembrane region" description="Helical" evidence="9">
    <location>
        <begin position="63"/>
        <end position="84"/>
    </location>
</feature>
<gene>
    <name evidence="11" type="ORF">CARG_03970</name>
</gene>
<feature type="transmembrane region" description="Helical" evidence="9">
    <location>
        <begin position="423"/>
        <end position="440"/>
    </location>
</feature>
<dbReference type="AlphaFoldDB" id="U3GXV0"/>
<keyword evidence="12" id="KW-1185">Reference proteome</keyword>
<dbReference type="GeneID" id="78249599"/>
<keyword evidence="5 9" id="KW-0812">Transmembrane</keyword>
<evidence type="ECO:0000256" key="6">
    <source>
        <dbReference type="ARBA" id="ARBA00022989"/>
    </source>
</evidence>
<dbReference type="PRINTS" id="PR01036">
    <property type="entry name" value="TCRTETB"/>
</dbReference>
<feature type="transmembrane region" description="Helical" evidence="9">
    <location>
        <begin position="376"/>
        <end position="394"/>
    </location>
</feature>
<feature type="transmembrane region" description="Helical" evidence="9">
    <location>
        <begin position="283"/>
        <end position="310"/>
    </location>
</feature>
<evidence type="ECO:0000256" key="8">
    <source>
        <dbReference type="SAM" id="MobiDB-lite"/>
    </source>
</evidence>
<comment type="subcellular location">
    <subcellularLocation>
        <location evidence="1">Cell membrane</location>
        <topology evidence="1">Multi-pass membrane protein</topology>
    </subcellularLocation>
</comment>
<dbReference type="InterPro" id="IPR020846">
    <property type="entry name" value="MFS_dom"/>
</dbReference>
<dbReference type="SUPFAM" id="SSF103473">
    <property type="entry name" value="MFS general substrate transporter"/>
    <property type="match status" value="1"/>
</dbReference>
<evidence type="ECO:0000256" key="3">
    <source>
        <dbReference type="ARBA" id="ARBA00022448"/>
    </source>
</evidence>
<evidence type="ECO:0000256" key="5">
    <source>
        <dbReference type="ARBA" id="ARBA00022692"/>
    </source>
</evidence>
<feature type="transmembrane region" description="Helical" evidence="9">
    <location>
        <begin position="350"/>
        <end position="370"/>
    </location>
</feature>
<feature type="region of interest" description="Disordered" evidence="8">
    <location>
        <begin position="1"/>
        <end position="21"/>
    </location>
</feature>
<dbReference type="Proteomes" id="UP000016943">
    <property type="component" value="Chromosome"/>
</dbReference>
<feature type="transmembrane region" description="Helical" evidence="9">
    <location>
        <begin position="316"/>
        <end position="338"/>
    </location>
</feature>
<feature type="compositionally biased region" description="Polar residues" evidence="8">
    <location>
        <begin position="1"/>
        <end position="10"/>
    </location>
</feature>
<evidence type="ECO:0000256" key="7">
    <source>
        <dbReference type="ARBA" id="ARBA00023136"/>
    </source>
</evidence>
<dbReference type="PANTHER" id="PTHR42718:SF42">
    <property type="entry name" value="EXPORT PROTEIN"/>
    <property type="match status" value="1"/>
</dbReference>
<feature type="transmembrane region" description="Helical" evidence="9">
    <location>
        <begin position="243"/>
        <end position="262"/>
    </location>
</feature>
<feature type="transmembrane region" description="Helical" evidence="9">
    <location>
        <begin position="125"/>
        <end position="146"/>
    </location>
</feature>
<feature type="transmembrane region" description="Helical" evidence="9">
    <location>
        <begin position="158"/>
        <end position="178"/>
    </location>
</feature>
<feature type="transmembrane region" description="Helical" evidence="9">
    <location>
        <begin position="184"/>
        <end position="204"/>
    </location>
</feature>
<keyword evidence="4" id="KW-1003">Cell membrane</keyword>
<feature type="domain" description="Major facilitator superfamily (MFS) profile" evidence="10">
    <location>
        <begin position="30"/>
        <end position="475"/>
    </location>
</feature>
<dbReference type="NCBIfam" id="TIGR00711">
    <property type="entry name" value="efflux_EmrB"/>
    <property type="match status" value="1"/>
</dbReference>
<dbReference type="FunFam" id="1.20.1720.10:FF:000021">
    <property type="entry name" value="Drug resistance transporter, EmrB/QacA subfamily"/>
    <property type="match status" value="1"/>
</dbReference>
<dbReference type="KEGG" id="caz:CARG_03970"/>
<dbReference type="HOGENOM" id="CLU_000960_28_1_11"/>
<dbReference type="Pfam" id="PF07690">
    <property type="entry name" value="MFS_1"/>
    <property type="match status" value="1"/>
</dbReference>
<dbReference type="RefSeq" id="WP_020976094.1">
    <property type="nucleotide sequence ID" value="NC_022198.1"/>
</dbReference>
<organism evidence="11 12">
    <name type="scientific">Corynebacterium argentoratense DSM 44202</name>
    <dbReference type="NCBI Taxonomy" id="1348662"/>
    <lineage>
        <taxon>Bacteria</taxon>
        <taxon>Bacillati</taxon>
        <taxon>Actinomycetota</taxon>
        <taxon>Actinomycetes</taxon>
        <taxon>Mycobacteriales</taxon>
        <taxon>Corynebacteriaceae</taxon>
        <taxon>Corynebacterium</taxon>
    </lineage>
</organism>
<evidence type="ECO:0000256" key="1">
    <source>
        <dbReference type="ARBA" id="ARBA00004651"/>
    </source>
</evidence>
<dbReference type="InterPro" id="IPR036259">
    <property type="entry name" value="MFS_trans_sf"/>
</dbReference>
<dbReference type="PATRIC" id="fig|1348662.3.peg.783"/>
<feature type="transmembrane region" description="Helical" evidence="9">
    <location>
        <begin position="96"/>
        <end position="119"/>
    </location>
</feature>
<dbReference type="PROSITE" id="PS50850">
    <property type="entry name" value="MFS"/>
    <property type="match status" value="1"/>
</dbReference>
<feature type="transmembrane region" description="Helical" evidence="9">
    <location>
        <begin position="30"/>
        <end position="51"/>
    </location>
</feature>
<keyword evidence="6 9" id="KW-1133">Transmembrane helix</keyword>
<dbReference type="GO" id="GO:0005886">
    <property type="term" value="C:plasma membrane"/>
    <property type="evidence" value="ECO:0007669"/>
    <property type="project" value="UniProtKB-SubCell"/>
</dbReference>
<evidence type="ECO:0000256" key="9">
    <source>
        <dbReference type="SAM" id="Phobius"/>
    </source>
</evidence>
<dbReference type="InterPro" id="IPR004638">
    <property type="entry name" value="EmrB-like"/>
</dbReference>
<accession>U3GXV0</accession>
<dbReference type="EMBL" id="CP006365">
    <property type="protein sequence ID" value="AGU14941.1"/>
    <property type="molecule type" value="Genomic_DNA"/>
</dbReference>